<dbReference type="RefSeq" id="WP_058017201.1">
    <property type="nucleotide sequence ID" value="NZ_CAADNH010000396.1"/>
</dbReference>
<feature type="domain" description="DUF4123" evidence="1">
    <location>
        <begin position="35"/>
        <end position="152"/>
    </location>
</feature>
<organism evidence="2">
    <name type="scientific">Pseudomonas aeruginosa</name>
    <dbReference type="NCBI Taxonomy" id="287"/>
    <lineage>
        <taxon>Bacteria</taxon>
        <taxon>Pseudomonadati</taxon>
        <taxon>Pseudomonadota</taxon>
        <taxon>Gammaproteobacteria</taxon>
        <taxon>Pseudomonadales</taxon>
        <taxon>Pseudomonadaceae</taxon>
        <taxon>Pseudomonas</taxon>
    </lineage>
</organism>
<protein>
    <submittedName>
        <fullName evidence="2">DUF4123 domain-containing protein</fullName>
    </submittedName>
</protein>
<evidence type="ECO:0000259" key="1">
    <source>
        <dbReference type="Pfam" id="PF13503"/>
    </source>
</evidence>
<dbReference type="AlphaFoldDB" id="A0A6A9K1B7"/>
<name>A0A6A9K1B7_PSEAI</name>
<dbReference type="Pfam" id="PF13503">
    <property type="entry name" value="DUF4123"/>
    <property type="match status" value="1"/>
</dbReference>
<evidence type="ECO:0000313" key="2">
    <source>
        <dbReference type="EMBL" id="MUI62060.1"/>
    </source>
</evidence>
<sequence>MNSLPEISTSRSAAVLWLEGLARQAAANRLAHFDLLLDATGLPTPLPPAPAEQPSARLFDGTPEQTLAEQGPHLRRFRLDDPRQLDAARNLAASLDCARLLALLSPWRFDALAAHLRHCSQAHWGRAGHGGLLRYYDPRLFQLCSDMLLPAQAEWFHAPAIAWHWRDGAGQSRELAGRPCRQEELAAPLPALQLNDGQLFELLAWSEAVWFCERQALASASLGFASETALHRHIVHGLAAARRERIDEAGREDFLLGWLERQKSGTSV</sequence>
<comment type="caution">
    <text evidence="2">The sequence shown here is derived from an EMBL/GenBank/DDBJ whole genome shotgun (WGS) entry which is preliminary data.</text>
</comment>
<proteinExistence type="predicted"/>
<reference evidence="2" key="1">
    <citation type="submission" date="2019-11" db="EMBL/GenBank/DDBJ databases">
        <title>Genomes of ocular Pseudomonas aeruginosa isolates.</title>
        <authorList>
            <person name="Khan M."/>
            <person name="Rice S.A."/>
            <person name="Willcox M.D.P."/>
            <person name="Stapleton F."/>
        </authorList>
    </citation>
    <scope>NUCLEOTIDE SEQUENCE</scope>
    <source>
        <strain evidence="2">PA206</strain>
    </source>
</reference>
<dbReference type="InterPro" id="IPR025391">
    <property type="entry name" value="DUF4123"/>
</dbReference>
<dbReference type="EMBL" id="WOAJ01000022">
    <property type="protein sequence ID" value="MUI62060.1"/>
    <property type="molecule type" value="Genomic_DNA"/>
</dbReference>
<accession>A0A6A9K1B7</accession>
<gene>
    <name evidence="2" type="ORF">GNQ20_30030</name>
</gene>